<dbReference type="AlphaFoldDB" id="A0A562TUE4"/>
<protein>
    <submittedName>
        <fullName evidence="2">Uncharacterized protein</fullName>
    </submittedName>
</protein>
<keyword evidence="3" id="KW-1185">Reference proteome</keyword>
<evidence type="ECO:0000313" key="3">
    <source>
        <dbReference type="Proteomes" id="UP000317010"/>
    </source>
</evidence>
<accession>A0A562TUE4</accession>
<name>A0A562TUE4_9SPHI</name>
<dbReference type="Proteomes" id="UP000317010">
    <property type="component" value="Unassembled WGS sequence"/>
</dbReference>
<sequence>MQHEESDILPMLGERLQSNSVISNEEQRSLLPSSKEPIRCSSLDSEHYIFSEETMEALRELGAVLQGIHNRLLAEGYVMKDGQLMKPINEPTTNTNE</sequence>
<dbReference type="RefSeq" id="WP_144915201.1">
    <property type="nucleotide sequence ID" value="NZ_VLLI01000012.1"/>
</dbReference>
<feature type="region of interest" description="Disordered" evidence="1">
    <location>
        <begin position="1"/>
        <end position="36"/>
    </location>
</feature>
<comment type="caution">
    <text evidence="2">The sequence shown here is derived from an EMBL/GenBank/DDBJ whole genome shotgun (WGS) entry which is preliminary data.</text>
</comment>
<proteinExistence type="predicted"/>
<organism evidence="2 3">
    <name type="scientific">Mucilaginibacter frigoritolerans</name>
    <dbReference type="NCBI Taxonomy" id="652788"/>
    <lineage>
        <taxon>Bacteria</taxon>
        <taxon>Pseudomonadati</taxon>
        <taxon>Bacteroidota</taxon>
        <taxon>Sphingobacteriia</taxon>
        <taxon>Sphingobacteriales</taxon>
        <taxon>Sphingobacteriaceae</taxon>
        <taxon>Mucilaginibacter</taxon>
    </lineage>
</organism>
<dbReference type="EMBL" id="VLLI01000012">
    <property type="protein sequence ID" value="TWI96824.1"/>
    <property type="molecule type" value="Genomic_DNA"/>
</dbReference>
<reference evidence="2 3" key="1">
    <citation type="submission" date="2019-07" db="EMBL/GenBank/DDBJ databases">
        <title>Genomic Encyclopedia of Archaeal and Bacterial Type Strains, Phase II (KMG-II): from individual species to whole genera.</title>
        <authorList>
            <person name="Goeker M."/>
        </authorList>
    </citation>
    <scope>NUCLEOTIDE SEQUENCE [LARGE SCALE GENOMIC DNA]</scope>
    <source>
        <strain evidence="2 3">ATCC BAA-1854</strain>
    </source>
</reference>
<evidence type="ECO:0000313" key="2">
    <source>
        <dbReference type="EMBL" id="TWI96824.1"/>
    </source>
</evidence>
<evidence type="ECO:0000256" key="1">
    <source>
        <dbReference type="SAM" id="MobiDB-lite"/>
    </source>
</evidence>
<gene>
    <name evidence="2" type="ORF">JN11_03937</name>
</gene>